<dbReference type="eggNOG" id="COG1109">
    <property type="taxonomic scope" value="Bacteria"/>
</dbReference>
<dbReference type="EMBL" id="CP002582">
    <property type="protein sequence ID" value="ADZ85045.1"/>
    <property type="molecule type" value="Genomic_DNA"/>
</dbReference>
<dbReference type="Proteomes" id="UP000008467">
    <property type="component" value="Chromosome"/>
</dbReference>
<dbReference type="KEGG" id="cle:Clole_3355"/>
<evidence type="ECO:0000256" key="5">
    <source>
        <dbReference type="ARBA" id="ARBA00023235"/>
    </source>
</evidence>
<feature type="binding site" evidence="9">
    <location>
        <position position="241"/>
    </location>
    <ligand>
        <name>Mg(2+)</name>
        <dbReference type="ChEBI" id="CHEBI:18420"/>
    </ligand>
</feature>
<reference evidence="16 17" key="1">
    <citation type="journal article" date="2011" name="J. Bacteriol.">
        <title>Complete genome sequence of the cellulose-degrading bacterium Cellulosilyticum lentocellum.</title>
        <authorList>
            <consortium name="US DOE Joint Genome Institute"/>
            <person name="Miller D.A."/>
            <person name="Suen G."/>
            <person name="Bruce D."/>
            <person name="Copeland A."/>
            <person name="Cheng J.F."/>
            <person name="Detter C."/>
            <person name="Goodwin L.A."/>
            <person name="Han C.S."/>
            <person name="Hauser L.J."/>
            <person name="Land M.L."/>
            <person name="Lapidus A."/>
            <person name="Lucas S."/>
            <person name="Meincke L."/>
            <person name="Pitluck S."/>
            <person name="Tapia R."/>
            <person name="Teshima H."/>
            <person name="Woyke T."/>
            <person name="Fox B.G."/>
            <person name="Angert E.R."/>
            <person name="Currie C.R."/>
        </authorList>
    </citation>
    <scope>NUCLEOTIDE SEQUENCE [LARGE SCALE GENOMIC DNA]</scope>
    <source>
        <strain evidence="17">ATCC 49066 / DSM 5427 / NCIMB 11756 / RHM5</strain>
    </source>
</reference>
<dbReference type="GO" id="GO:0000287">
    <property type="term" value="F:magnesium ion binding"/>
    <property type="evidence" value="ECO:0007669"/>
    <property type="project" value="UniProtKB-UniRule"/>
</dbReference>
<evidence type="ECO:0000313" key="16">
    <source>
        <dbReference type="EMBL" id="ADZ85045.1"/>
    </source>
</evidence>
<protein>
    <recommendedName>
        <fullName evidence="8 9">Phosphoglucosamine mutase</fullName>
        <ecNumber evidence="7 9">5.4.2.10</ecNumber>
    </recommendedName>
</protein>
<feature type="domain" description="Alpha-D-phosphohexomutase C-terminal" evidence="12">
    <location>
        <begin position="374"/>
        <end position="441"/>
    </location>
</feature>
<dbReference type="Pfam" id="PF00408">
    <property type="entry name" value="PGM_PMM_IV"/>
    <property type="match status" value="1"/>
</dbReference>
<dbReference type="PANTHER" id="PTHR42946">
    <property type="entry name" value="PHOSPHOHEXOSE MUTASE"/>
    <property type="match status" value="1"/>
</dbReference>
<feature type="binding site" evidence="9">
    <location>
        <position position="243"/>
    </location>
    <ligand>
        <name>Mg(2+)</name>
        <dbReference type="ChEBI" id="CHEBI:18420"/>
    </ligand>
</feature>
<dbReference type="InterPro" id="IPR005844">
    <property type="entry name" value="A-D-PHexomutase_a/b/a-I"/>
</dbReference>
<evidence type="ECO:0000256" key="6">
    <source>
        <dbReference type="ARBA" id="ARBA00050364"/>
    </source>
</evidence>
<dbReference type="Pfam" id="PF02879">
    <property type="entry name" value="PGM_PMM_II"/>
    <property type="match status" value="1"/>
</dbReference>
<dbReference type="Pfam" id="PF02880">
    <property type="entry name" value="PGM_PMM_III"/>
    <property type="match status" value="1"/>
</dbReference>
<proteinExistence type="inferred from homology"/>
<dbReference type="HAMAP" id="MF_01554_B">
    <property type="entry name" value="GlmM_B"/>
    <property type="match status" value="1"/>
</dbReference>
<dbReference type="FunFam" id="3.30.310.50:FF:000001">
    <property type="entry name" value="Phosphoglucosamine mutase"/>
    <property type="match status" value="1"/>
</dbReference>
<dbReference type="FunFam" id="3.40.120.10:FF:000001">
    <property type="entry name" value="Phosphoglucosamine mutase"/>
    <property type="match status" value="1"/>
</dbReference>
<evidence type="ECO:0000256" key="4">
    <source>
        <dbReference type="ARBA" id="ARBA00022842"/>
    </source>
</evidence>
<dbReference type="PRINTS" id="PR00509">
    <property type="entry name" value="PGMPMM"/>
</dbReference>
<dbReference type="InterPro" id="IPR036900">
    <property type="entry name" value="A-D-PHexomutase_C_sf"/>
</dbReference>
<comment type="cofactor">
    <cofactor evidence="9">
        <name>Mg(2+)</name>
        <dbReference type="ChEBI" id="CHEBI:18420"/>
    </cofactor>
    <text evidence="9">Binds 1 Mg(2+) ion per subunit.</text>
</comment>
<dbReference type="GO" id="GO:0009252">
    <property type="term" value="P:peptidoglycan biosynthetic process"/>
    <property type="evidence" value="ECO:0007669"/>
    <property type="project" value="TreeGrafter"/>
</dbReference>
<feature type="domain" description="Alpha-D-phosphohexomutase alpha/beta/alpha" evidence="15">
    <location>
        <begin position="258"/>
        <end position="368"/>
    </location>
</feature>
<dbReference type="InterPro" id="IPR005846">
    <property type="entry name" value="A-D-PHexomutase_a/b/a-III"/>
</dbReference>
<dbReference type="SUPFAM" id="SSF55957">
    <property type="entry name" value="Phosphoglucomutase, C-terminal domain"/>
    <property type="match status" value="1"/>
</dbReference>
<feature type="binding site" description="via phosphate group" evidence="9">
    <location>
        <position position="101"/>
    </location>
    <ligand>
        <name>Mg(2+)</name>
        <dbReference type="ChEBI" id="CHEBI:18420"/>
    </ligand>
</feature>
<comment type="similarity">
    <text evidence="1 9 10">Belongs to the phosphohexose mutase family.</text>
</comment>
<dbReference type="Gene3D" id="3.30.310.50">
    <property type="entry name" value="Alpha-D-phosphohexomutase, C-terminal domain"/>
    <property type="match status" value="1"/>
</dbReference>
<keyword evidence="17" id="KW-1185">Reference proteome</keyword>
<keyword evidence="4 9" id="KW-0460">Magnesium</keyword>
<organism evidence="16 17">
    <name type="scientific">Cellulosilyticum lentocellum (strain ATCC 49066 / DSM 5427 / NCIMB 11756 / RHM5)</name>
    <name type="common">Clostridium lentocellum</name>
    <dbReference type="NCBI Taxonomy" id="642492"/>
    <lineage>
        <taxon>Bacteria</taxon>
        <taxon>Bacillati</taxon>
        <taxon>Bacillota</taxon>
        <taxon>Clostridia</taxon>
        <taxon>Lachnospirales</taxon>
        <taxon>Cellulosilyticaceae</taxon>
        <taxon>Cellulosilyticum</taxon>
    </lineage>
</organism>
<dbReference type="CDD" id="cd05802">
    <property type="entry name" value="GlmM"/>
    <property type="match status" value="1"/>
</dbReference>
<name>F2JR64_CELLD</name>
<evidence type="ECO:0000259" key="15">
    <source>
        <dbReference type="Pfam" id="PF02880"/>
    </source>
</evidence>
<feature type="domain" description="Alpha-D-phosphohexomutase alpha/beta/alpha" evidence="13">
    <location>
        <begin position="3"/>
        <end position="135"/>
    </location>
</feature>
<dbReference type="SUPFAM" id="SSF53738">
    <property type="entry name" value="Phosphoglucomutase, first 3 domains"/>
    <property type="match status" value="3"/>
</dbReference>
<dbReference type="InterPro" id="IPR050060">
    <property type="entry name" value="Phosphoglucosamine_mutase"/>
</dbReference>
<evidence type="ECO:0000313" key="17">
    <source>
        <dbReference type="Proteomes" id="UP000008467"/>
    </source>
</evidence>
<evidence type="ECO:0000259" key="12">
    <source>
        <dbReference type="Pfam" id="PF00408"/>
    </source>
</evidence>
<dbReference type="InterPro" id="IPR016055">
    <property type="entry name" value="A-D-PHexomutase_a/b/a-I/II/III"/>
</dbReference>
<dbReference type="GO" id="GO:0004615">
    <property type="term" value="F:phosphomannomutase activity"/>
    <property type="evidence" value="ECO:0007669"/>
    <property type="project" value="TreeGrafter"/>
</dbReference>
<evidence type="ECO:0000256" key="11">
    <source>
        <dbReference type="RuleBase" id="RU004327"/>
    </source>
</evidence>
<evidence type="ECO:0000259" key="13">
    <source>
        <dbReference type="Pfam" id="PF02878"/>
    </source>
</evidence>
<dbReference type="NCBIfam" id="TIGR01455">
    <property type="entry name" value="glmM"/>
    <property type="match status" value="1"/>
</dbReference>
<dbReference type="STRING" id="642492.Clole_3355"/>
<dbReference type="GO" id="GO:0006048">
    <property type="term" value="P:UDP-N-acetylglucosamine biosynthetic process"/>
    <property type="evidence" value="ECO:0007669"/>
    <property type="project" value="TreeGrafter"/>
</dbReference>
<evidence type="ECO:0000256" key="9">
    <source>
        <dbReference type="HAMAP-Rule" id="MF_01554"/>
    </source>
</evidence>
<dbReference type="RefSeq" id="WP_013658322.1">
    <property type="nucleotide sequence ID" value="NC_015275.1"/>
</dbReference>
<comment type="function">
    <text evidence="9 11">Catalyzes the conversion of glucosamine-6-phosphate to glucosamine-1-phosphate.</text>
</comment>
<gene>
    <name evidence="9" type="primary">glmM</name>
    <name evidence="16" type="ordered locus">Clole_3355</name>
</gene>
<evidence type="ECO:0000256" key="10">
    <source>
        <dbReference type="RuleBase" id="RU004326"/>
    </source>
</evidence>
<dbReference type="PROSITE" id="PS00710">
    <property type="entry name" value="PGM_PMM"/>
    <property type="match status" value="1"/>
</dbReference>
<comment type="PTM">
    <text evidence="9">Activated by phosphorylation.</text>
</comment>
<dbReference type="FunFam" id="3.40.120.10:FF:000002">
    <property type="entry name" value="Phosphoglucosamine mutase"/>
    <property type="match status" value="1"/>
</dbReference>
<dbReference type="PANTHER" id="PTHR42946:SF1">
    <property type="entry name" value="PHOSPHOGLUCOMUTASE (ALPHA-D-GLUCOSE-1,6-BISPHOSPHATE-DEPENDENT)"/>
    <property type="match status" value="1"/>
</dbReference>
<dbReference type="InterPro" id="IPR006352">
    <property type="entry name" value="GlmM_bact"/>
</dbReference>
<dbReference type="Gene3D" id="3.40.120.10">
    <property type="entry name" value="Alpha-D-Glucose-1,6-Bisphosphate, subunit A, domain 3"/>
    <property type="match status" value="3"/>
</dbReference>
<dbReference type="HOGENOM" id="CLU_016950_7_0_9"/>
<evidence type="ECO:0000259" key="14">
    <source>
        <dbReference type="Pfam" id="PF02879"/>
    </source>
</evidence>
<dbReference type="InterPro" id="IPR016066">
    <property type="entry name" value="A-D-PHexomutase_CS"/>
</dbReference>
<dbReference type="EC" id="5.4.2.10" evidence="7 9"/>
<keyword evidence="2 9" id="KW-0597">Phosphoprotein</keyword>
<feature type="domain" description="Alpha-D-phosphohexomutase alpha/beta/alpha" evidence="14">
    <location>
        <begin position="159"/>
        <end position="254"/>
    </location>
</feature>
<evidence type="ECO:0000256" key="1">
    <source>
        <dbReference type="ARBA" id="ARBA00010231"/>
    </source>
</evidence>
<dbReference type="InterPro" id="IPR005845">
    <property type="entry name" value="A-D-PHexomutase_a/b/a-II"/>
</dbReference>
<dbReference type="GO" id="GO:0005829">
    <property type="term" value="C:cytosol"/>
    <property type="evidence" value="ECO:0007669"/>
    <property type="project" value="TreeGrafter"/>
</dbReference>
<keyword evidence="5 9" id="KW-0413">Isomerase</keyword>
<feature type="modified residue" description="Phosphoserine" evidence="9">
    <location>
        <position position="101"/>
    </location>
</feature>
<dbReference type="InterPro" id="IPR005841">
    <property type="entry name" value="Alpha-D-phosphohexomutase_SF"/>
</dbReference>
<keyword evidence="3 9" id="KW-0479">Metal-binding</keyword>
<dbReference type="InterPro" id="IPR005843">
    <property type="entry name" value="A-D-PHexomutase_C"/>
</dbReference>
<dbReference type="AlphaFoldDB" id="F2JR64"/>
<evidence type="ECO:0000256" key="7">
    <source>
        <dbReference type="ARBA" id="ARBA00066330"/>
    </source>
</evidence>
<sequence>MGKLFGTDGVRGVANTELTGKLAYQLGQAGAYVLTKETKRQPKIIVARDTRISGTMLEAALVGGICSVGAKAISIGVVPTPAVAYLVRELGADAGVMISASHNPLEFNGIKFFNSEGYKLRDELEDEIENLILTRSDNIPMPTGENVGTWDMDHSVIEKYIDFVCNTIPGDLKGLKVLVDCANGAASEVAPIALERLGADIEIIHHKPNGININKLCGSTHMGDLQSQVVGRGMQAGIAFDGDADRCLAVDEKGIMIDGDQILSIVGLDMKACGTLKRDTIVATVMSNLGFTIMSKEKDINLIQTRVGDRYVLEKMLKHGYNLGGEQSGHVIFLDHNTTGDGLITAIQLLYVMKKTGKPLSELKECMQIFPQVLVNAHVKNENKYAYLDEPEIQAVIEALEEKFKGEGRVLIRPSGTEPLVRVMIEGKDKAVIEEEAKKLATFIEEKCGE</sequence>
<evidence type="ECO:0000256" key="8">
    <source>
        <dbReference type="ARBA" id="ARBA00068193"/>
    </source>
</evidence>
<evidence type="ECO:0000256" key="2">
    <source>
        <dbReference type="ARBA" id="ARBA00022553"/>
    </source>
</evidence>
<evidence type="ECO:0000256" key="3">
    <source>
        <dbReference type="ARBA" id="ARBA00022723"/>
    </source>
</evidence>
<dbReference type="GO" id="GO:0008966">
    <property type="term" value="F:phosphoglucosamine mutase activity"/>
    <property type="evidence" value="ECO:0007669"/>
    <property type="project" value="UniProtKB-UniRule"/>
</dbReference>
<feature type="binding site" evidence="9">
    <location>
        <position position="245"/>
    </location>
    <ligand>
        <name>Mg(2+)</name>
        <dbReference type="ChEBI" id="CHEBI:18420"/>
    </ligand>
</feature>
<dbReference type="Pfam" id="PF02878">
    <property type="entry name" value="PGM_PMM_I"/>
    <property type="match status" value="1"/>
</dbReference>
<accession>F2JR64</accession>
<feature type="active site" description="Phosphoserine intermediate" evidence="9">
    <location>
        <position position="101"/>
    </location>
</feature>
<dbReference type="GO" id="GO:0005975">
    <property type="term" value="P:carbohydrate metabolic process"/>
    <property type="evidence" value="ECO:0007669"/>
    <property type="project" value="InterPro"/>
</dbReference>
<comment type="catalytic activity">
    <reaction evidence="6 9 11">
        <text>alpha-D-glucosamine 1-phosphate = D-glucosamine 6-phosphate</text>
        <dbReference type="Rhea" id="RHEA:23424"/>
        <dbReference type="ChEBI" id="CHEBI:58516"/>
        <dbReference type="ChEBI" id="CHEBI:58725"/>
        <dbReference type="EC" id="5.4.2.10"/>
    </reaction>
</comment>